<dbReference type="STRING" id="865937.Gilli_3332"/>
<name>H2BV43_GILLR</name>
<keyword evidence="3" id="KW-1185">Reference proteome</keyword>
<evidence type="ECO:0000313" key="3">
    <source>
        <dbReference type="Proteomes" id="UP000003844"/>
    </source>
</evidence>
<keyword evidence="1" id="KW-0732">Signal</keyword>
<dbReference type="eggNOG" id="COG4704">
    <property type="taxonomic scope" value="Bacteria"/>
</dbReference>
<proteinExistence type="predicted"/>
<dbReference type="InterPro" id="IPR018673">
    <property type="entry name" value="DUF2141"/>
</dbReference>
<dbReference type="AlphaFoldDB" id="H2BV43"/>
<dbReference type="OrthoDB" id="9788332at2"/>
<dbReference type="HOGENOM" id="CLU_125018_2_1_10"/>
<dbReference type="Proteomes" id="UP000003844">
    <property type="component" value="Unassembled WGS sequence"/>
</dbReference>
<accession>H2BV43</accession>
<sequence>MKKWILIMTLFVCVFAYSQTENTSTVTVNVNNLSTDEGFLLIGIYTEKIFMKSTPKYTAKGEIKNGSSTITFEGIPPGSYAISGFHDLNGNNKMDFQPTGKPGEPYGISKNNINPNGPPIWEDSKFEVSGVPVEMEIKFL</sequence>
<dbReference type="Pfam" id="PF09912">
    <property type="entry name" value="DUF2141"/>
    <property type="match status" value="1"/>
</dbReference>
<evidence type="ECO:0008006" key="4">
    <source>
        <dbReference type="Google" id="ProtNLM"/>
    </source>
</evidence>
<reference evidence="3" key="1">
    <citation type="journal article" date="2012" name="Stand. Genomic Sci.">
        <title>Genome sequence of the Antarctic rhodopsins-containing flavobacterium Gillisia limnaea type strain (R-8282(T)).</title>
        <authorList>
            <person name="Riedel T."/>
            <person name="Held B."/>
            <person name="Nolan M."/>
            <person name="Lucas S."/>
            <person name="Lapidus A."/>
            <person name="Tice H."/>
            <person name="Del Rio T.G."/>
            <person name="Cheng J.F."/>
            <person name="Han C."/>
            <person name="Tapia R."/>
            <person name="Goodwin L.A."/>
            <person name="Pitluck S."/>
            <person name="Liolios K."/>
            <person name="Mavromatis K."/>
            <person name="Pagani I."/>
            <person name="Ivanova N."/>
            <person name="Mikhailova N."/>
            <person name="Pati A."/>
            <person name="Chen A."/>
            <person name="Palaniappan K."/>
            <person name="Land M."/>
            <person name="Rohde M."/>
            <person name="Tindall B.J."/>
            <person name="Detter J.C."/>
            <person name="Goker M."/>
            <person name="Bristow J."/>
            <person name="Eisen J.A."/>
            <person name="Markowitz V."/>
            <person name="Hugenholtz P."/>
            <person name="Kyrpides N.C."/>
            <person name="Klenk H.P."/>
            <person name="Woyke T."/>
        </authorList>
    </citation>
    <scope>NUCLEOTIDE SEQUENCE [LARGE SCALE GENOMIC DNA]</scope>
    <source>
        <strain evidence="3">DSM 15749 / LMG 21470 / R-8282</strain>
    </source>
</reference>
<dbReference type="RefSeq" id="WP_006990239.1">
    <property type="nucleotide sequence ID" value="NZ_JH594606.1"/>
</dbReference>
<dbReference type="EMBL" id="JH594606">
    <property type="protein sequence ID" value="EHQ03933.1"/>
    <property type="molecule type" value="Genomic_DNA"/>
</dbReference>
<protein>
    <recommendedName>
        <fullName evidence="4">DUF2141 domain-containing protein</fullName>
    </recommendedName>
</protein>
<feature type="signal peptide" evidence="1">
    <location>
        <begin position="1"/>
        <end position="18"/>
    </location>
</feature>
<gene>
    <name evidence="2" type="ORF">Gilli_3332</name>
</gene>
<evidence type="ECO:0000313" key="2">
    <source>
        <dbReference type="EMBL" id="EHQ03933.1"/>
    </source>
</evidence>
<evidence type="ECO:0000256" key="1">
    <source>
        <dbReference type="SAM" id="SignalP"/>
    </source>
</evidence>
<feature type="chain" id="PRO_5003560370" description="DUF2141 domain-containing protein" evidence="1">
    <location>
        <begin position="19"/>
        <end position="140"/>
    </location>
</feature>
<organism evidence="2 3">
    <name type="scientific">Gillisia limnaea (strain DSM 15749 / LMG 21470 / R-8282)</name>
    <dbReference type="NCBI Taxonomy" id="865937"/>
    <lineage>
        <taxon>Bacteria</taxon>
        <taxon>Pseudomonadati</taxon>
        <taxon>Bacteroidota</taxon>
        <taxon>Flavobacteriia</taxon>
        <taxon>Flavobacteriales</taxon>
        <taxon>Flavobacteriaceae</taxon>
        <taxon>Gillisia</taxon>
    </lineage>
</organism>